<reference evidence="3" key="2">
    <citation type="journal article" date="2008" name="Nucleic Acids Res.">
        <title>The rice annotation project database (RAP-DB): 2008 update.</title>
        <authorList>
            <consortium name="The rice annotation project (RAP)"/>
        </authorList>
    </citation>
    <scope>GENOME REANNOTATION</scope>
    <source>
        <strain evidence="3">cv. Nipponbare</strain>
    </source>
</reference>
<dbReference type="EMBL" id="AP005594">
    <property type="protein sequence ID" value="BAD26018.1"/>
    <property type="molecule type" value="Genomic_DNA"/>
</dbReference>
<gene>
    <name evidence="2" type="primary">P0701E06.21</name>
</gene>
<accession>Q6H5I1</accession>
<dbReference type="AlphaFoldDB" id="Q6H5I1"/>
<organism evidence="2 3">
    <name type="scientific">Oryza sativa subsp. japonica</name>
    <name type="common">Rice</name>
    <dbReference type="NCBI Taxonomy" id="39947"/>
    <lineage>
        <taxon>Eukaryota</taxon>
        <taxon>Viridiplantae</taxon>
        <taxon>Streptophyta</taxon>
        <taxon>Embryophyta</taxon>
        <taxon>Tracheophyta</taxon>
        <taxon>Spermatophyta</taxon>
        <taxon>Magnoliopsida</taxon>
        <taxon>Liliopsida</taxon>
        <taxon>Poales</taxon>
        <taxon>Poaceae</taxon>
        <taxon>BOP clade</taxon>
        <taxon>Oryzoideae</taxon>
        <taxon>Oryzeae</taxon>
        <taxon>Oryzinae</taxon>
        <taxon>Oryza</taxon>
        <taxon>Oryza sativa</taxon>
    </lineage>
</organism>
<protein>
    <submittedName>
        <fullName evidence="2">Uncharacterized protein</fullName>
    </submittedName>
</protein>
<feature type="transmembrane region" description="Helical" evidence="1">
    <location>
        <begin position="40"/>
        <end position="60"/>
    </location>
</feature>
<evidence type="ECO:0000313" key="2">
    <source>
        <dbReference type="EMBL" id="BAD26018.1"/>
    </source>
</evidence>
<evidence type="ECO:0000256" key="1">
    <source>
        <dbReference type="SAM" id="Phobius"/>
    </source>
</evidence>
<dbReference type="Proteomes" id="UP000000763">
    <property type="component" value="Chromosome 9"/>
</dbReference>
<proteinExistence type="predicted"/>
<evidence type="ECO:0000313" key="3">
    <source>
        <dbReference type="Proteomes" id="UP000000763"/>
    </source>
</evidence>
<sequence>MSFAGGGAAAAAGTIAHMLAVVLAATHKLKENRPEAVNVGAVLVAAASVAAASARFYYFLD</sequence>
<keyword evidence="1" id="KW-0812">Transmembrane</keyword>
<reference evidence="3" key="1">
    <citation type="journal article" date="2005" name="Nature">
        <title>The map-based sequence of the rice genome.</title>
        <authorList>
            <consortium name="International rice genome sequencing project (IRGSP)"/>
            <person name="Matsumoto T."/>
            <person name="Wu J."/>
            <person name="Kanamori H."/>
            <person name="Katayose Y."/>
            <person name="Fujisawa M."/>
            <person name="Namiki N."/>
            <person name="Mizuno H."/>
            <person name="Yamamoto K."/>
            <person name="Antonio B.A."/>
            <person name="Baba T."/>
            <person name="Sakata K."/>
            <person name="Nagamura Y."/>
            <person name="Aoki H."/>
            <person name="Arikawa K."/>
            <person name="Arita K."/>
            <person name="Bito T."/>
            <person name="Chiden Y."/>
            <person name="Fujitsuka N."/>
            <person name="Fukunaka R."/>
            <person name="Hamada M."/>
            <person name="Harada C."/>
            <person name="Hayashi A."/>
            <person name="Hijishita S."/>
            <person name="Honda M."/>
            <person name="Hosokawa S."/>
            <person name="Ichikawa Y."/>
            <person name="Idonuma A."/>
            <person name="Iijima M."/>
            <person name="Ikeda M."/>
            <person name="Ikeno M."/>
            <person name="Ito K."/>
            <person name="Ito S."/>
            <person name="Ito T."/>
            <person name="Ito Y."/>
            <person name="Ito Y."/>
            <person name="Iwabuchi A."/>
            <person name="Kamiya K."/>
            <person name="Karasawa W."/>
            <person name="Kurita K."/>
            <person name="Katagiri S."/>
            <person name="Kikuta A."/>
            <person name="Kobayashi H."/>
            <person name="Kobayashi N."/>
            <person name="Machita K."/>
            <person name="Maehara T."/>
            <person name="Masukawa M."/>
            <person name="Mizubayashi T."/>
            <person name="Mukai Y."/>
            <person name="Nagasaki H."/>
            <person name="Nagata Y."/>
            <person name="Naito S."/>
            <person name="Nakashima M."/>
            <person name="Nakama Y."/>
            <person name="Nakamichi Y."/>
            <person name="Nakamura M."/>
            <person name="Meguro A."/>
            <person name="Negishi M."/>
            <person name="Ohta I."/>
            <person name="Ohta T."/>
            <person name="Okamoto M."/>
            <person name="Ono N."/>
            <person name="Saji S."/>
            <person name="Sakaguchi M."/>
            <person name="Sakai K."/>
            <person name="Shibata M."/>
            <person name="Shimokawa T."/>
            <person name="Song J."/>
            <person name="Takazaki Y."/>
            <person name="Terasawa K."/>
            <person name="Tsugane M."/>
            <person name="Tsuji K."/>
            <person name="Ueda S."/>
            <person name="Waki K."/>
            <person name="Yamagata H."/>
            <person name="Yamamoto M."/>
            <person name="Yamamoto S."/>
            <person name="Yamane H."/>
            <person name="Yoshiki S."/>
            <person name="Yoshihara R."/>
            <person name="Yukawa K."/>
            <person name="Zhong H."/>
            <person name="Yano M."/>
            <person name="Yuan Q."/>
            <person name="Ouyang S."/>
            <person name="Liu J."/>
            <person name="Jones K.M."/>
            <person name="Gansberger K."/>
            <person name="Moffat K."/>
            <person name="Hill J."/>
            <person name="Bera J."/>
            <person name="Fadrosh D."/>
            <person name="Jin S."/>
            <person name="Johri S."/>
            <person name="Kim M."/>
            <person name="Overton L."/>
            <person name="Reardon M."/>
            <person name="Tsitrin T."/>
            <person name="Vuong H."/>
            <person name="Weaver B."/>
            <person name="Ciecko A."/>
            <person name="Tallon L."/>
            <person name="Jackson J."/>
            <person name="Pai G."/>
            <person name="Aken S.V."/>
            <person name="Utterback T."/>
            <person name="Reidmuller S."/>
            <person name="Feldblyum T."/>
            <person name="Hsiao J."/>
            <person name="Zismann V."/>
            <person name="Iobst S."/>
            <person name="de Vazeille A.R."/>
            <person name="Buell C.R."/>
            <person name="Ying K."/>
            <person name="Li Y."/>
            <person name="Lu T."/>
            <person name="Huang Y."/>
            <person name="Zhao Q."/>
            <person name="Feng Q."/>
            <person name="Zhang L."/>
            <person name="Zhu J."/>
            <person name="Weng Q."/>
            <person name="Mu J."/>
            <person name="Lu Y."/>
            <person name="Fan D."/>
            <person name="Liu Y."/>
            <person name="Guan J."/>
            <person name="Zhang Y."/>
            <person name="Yu S."/>
            <person name="Liu X."/>
            <person name="Zhang Y."/>
            <person name="Hong G."/>
            <person name="Han B."/>
            <person name="Choisne N."/>
            <person name="Demange N."/>
            <person name="Orjeda G."/>
            <person name="Samain S."/>
            <person name="Cattolico L."/>
            <person name="Pelletier E."/>
            <person name="Couloux A."/>
            <person name="Segurens B."/>
            <person name="Wincker P."/>
            <person name="D'Hont A."/>
            <person name="Scarpelli C."/>
            <person name="Weissenbach J."/>
            <person name="Salanoubat M."/>
            <person name="Quetier F."/>
            <person name="Yu Y."/>
            <person name="Kim H.R."/>
            <person name="Rambo T."/>
            <person name="Currie J."/>
            <person name="Collura K."/>
            <person name="Luo M."/>
            <person name="Yang T."/>
            <person name="Ammiraju J.S.S."/>
            <person name="Engler F."/>
            <person name="Soderlund C."/>
            <person name="Wing R.A."/>
            <person name="Palmer L.E."/>
            <person name="de la Bastide M."/>
            <person name="Spiegel L."/>
            <person name="Nascimento L."/>
            <person name="Zutavern T."/>
            <person name="O'Shaughnessy A."/>
            <person name="Dike S."/>
            <person name="Dedhia N."/>
            <person name="Preston R."/>
            <person name="Balija V."/>
            <person name="McCombie W.R."/>
            <person name="Chow T."/>
            <person name="Chen H."/>
            <person name="Chung M."/>
            <person name="Chen C."/>
            <person name="Shaw J."/>
            <person name="Wu H."/>
            <person name="Hsiao K."/>
            <person name="Chao Y."/>
            <person name="Chu M."/>
            <person name="Cheng C."/>
            <person name="Hour A."/>
            <person name="Lee P."/>
            <person name="Lin S."/>
            <person name="Lin Y."/>
            <person name="Liou J."/>
            <person name="Liu S."/>
            <person name="Hsing Y."/>
            <person name="Raghuvanshi S."/>
            <person name="Mohanty A."/>
            <person name="Bharti A.K."/>
            <person name="Gaur A."/>
            <person name="Gupta V."/>
            <person name="Kumar D."/>
            <person name="Ravi V."/>
            <person name="Vij S."/>
            <person name="Kapur A."/>
            <person name="Khurana P."/>
            <person name="Khurana P."/>
            <person name="Khurana J.P."/>
            <person name="Tyagi A.K."/>
            <person name="Gaikwad K."/>
            <person name="Singh A."/>
            <person name="Dalal V."/>
            <person name="Srivastava S."/>
            <person name="Dixit A."/>
            <person name="Pal A.K."/>
            <person name="Ghazi I.A."/>
            <person name="Yadav M."/>
            <person name="Pandit A."/>
            <person name="Bhargava A."/>
            <person name="Sureshbabu K."/>
            <person name="Batra K."/>
            <person name="Sharma T.R."/>
            <person name="Mohapatra T."/>
            <person name="Singh N.K."/>
            <person name="Messing J."/>
            <person name="Nelson A.B."/>
            <person name="Fuks G."/>
            <person name="Kavchok S."/>
            <person name="Keizer G."/>
            <person name="Linton E."/>
            <person name="Llaca V."/>
            <person name="Song R."/>
            <person name="Tanyolac B."/>
            <person name="Young S."/>
            <person name="Ho-Il K."/>
            <person name="Hahn J.H."/>
            <person name="Sangsakoo G."/>
            <person name="Vanavichit A."/>
            <person name="de Mattos Luiz.A.T."/>
            <person name="Zimmer P.D."/>
            <person name="Malone G."/>
            <person name="Dellagostin O."/>
            <person name="de Oliveira A.C."/>
            <person name="Bevan M."/>
            <person name="Bancroft I."/>
            <person name="Minx P."/>
            <person name="Cordum H."/>
            <person name="Wilson R."/>
            <person name="Cheng Z."/>
            <person name="Jin W."/>
            <person name="Jiang J."/>
            <person name="Leong S.A."/>
            <person name="Iwama H."/>
            <person name="Gojobori T."/>
            <person name="Itoh T."/>
            <person name="Niimura Y."/>
            <person name="Fujii Y."/>
            <person name="Habara T."/>
            <person name="Sakai H."/>
            <person name="Sato Y."/>
            <person name="Wilson G."/>
            <person name="Kumar K."/>
            <person name="McCouch S."/>
            <person name="Juretic N."/>
            <person name="Hoen D."/>
            <person name="Wright S."/>
            <person name="Bruskiewich R."/>
            <person name="Bureau T."/>
            <person name="Miyao A."/>
            <person name="Hirochika H."/>
            <person name="Nishikawa T."/>
            <person name="Kadowaki K."/>
            <person name="Sugiura M."/>
            <person name="Burr B."/>
            <person name="Sasaki T."/>
        </authorList>
    </citation>
    <scope>NUCLEOTIDE SEQUENCE [LARGE SCALE GENOMIC DNA]</scope>
    <source>
        <strain evidence="3">cv. Nipponbare</strain>
    </source>
</reference>
<name>Q6H5I1_ORYSJ</name>
<keyword evidence="1" id="KW-1133">Transmembrane helix</keyword>
<keyword evidence="1" id="KW-0472">Membrane</keyword>